<dbReference type="Gene3D" id="3.30.700.10">
    <property type="entry name" value="Glycoprotein, Type 4 Pilin"/>
    <property type="match status" value="1"/>
</dbReference>
<evidence type="ECO:0000313" key="3">
    <source>
        <dbReference type="Proteomes" id="UP000319976"/>
    </source>
</evidence>
<dbReference type="NCBIfam" id="TIGR04294">
    <property type="entry name" value="pre_pil_HX9DG"/>
    <property type="match status" value="1"/>
</dbReference>
<dbReference type="PROSITE" id="PS00409">
    <property type="entry name" value="PROKAR_NTER_METHYL"/>
    <property type="match status" value="1"/>
</dbReference>
<evidence type="ECO:0000313" key="2">
    <source>
        <dbReference type="EMBL" id="QDT63839.1"/>
    </source>
</evidence>
<evidence type="ECO:0000259" key="1">
    <source>
        <dbReference type="PROSITE" id="PS50835"/>
    </source>
</evidence>
<dbReference type="InterPro" id="IPR011453">
    <property type="entry name" value="DUF1559"/>
</dbReference>
<dbReference type="InterPro" id="IPR007110">
    <property type="entry name" value="Ig-like_dom"/>
</dbReference>
<dbReference type="InterPro" id="IPR045584">
    <property type="entry name" value="Pilin-like"/>
</dbReference>
<proteinExistence type="predicted"/>
<dbReference type="PROSITE" id="PS50835">
    <property type="entry name" value="IG_LIKE"/>
    <property type="match status" value="1"/>
</dbReference>
<dbReference type="OrthoDB" id="209833at2"/>
<name>A0A517T635_9PLAN</name>
<dbReference type="RefSeq" id="WP_145260465.1">
    <property type="nucleotide sequence ID" value="NZ_CP036316.1"/>
</dbReference>
<dbReference type="Pfam" id="PF07963">
    <property type="entry name" value="N_methyl"/>
    <property type="match status" value="1"/>
</dbReference>
<dbReference type="PANTHER" id="PTHR30093:SF2">
    <property type="entry name" value="TYPE II SECRETION SYSTEM PROTEIN H"/>
    <property type="match status" value="1"/>
</dbReference>
<gene>
    <name evidence="2" type="ORF">V22_10640</name>
</gene>
<dbReference type="Pfam" id="PF07596">
    <property type="entry name" value="SBP_bac_10"/>
    <property type="match status" value="1"/>
</dbReference>
<dbReference type="PANTHER" id="PTHR30093">
    <property type="entry name" value="GENERAL SECRETION PATHWAY PROTEIN G"/>
    <property type="match status" value="1"/>
</dbReference>
<keyword evidence="3" id="KW-1185">Reference proteome</keyword>
<dbReference type="SUPFAM" id="SSF54523">
    <property type="entry name" value="Pili subunits"/>
    <property type="match status" value="1"/>
</dbReference>
<dbReference type="InterPro" id="IPR012902">
    <property type="entry name" value="N_methyl_site"/>
</dbReference>
<organism evidence="2 3">
    <name type="scientific">Calycomorphotria hydatis</name>
    <dbReference type="NCBI Taxonomy" id="2528027"/>
    <lineage>
        <taxon>Bacteria</taxon>
        <taxon>Pseudomonadati</taxon>
        <taxon>Planctomycetota</taxon>
        <taxon>Planctomycetia</taxon>
        <taxon>Planctomycetales</taxon>
        <taxon>Planctomycetaceae</taxon>
        <taxon>Calycomorphotria</taxon>
    </lineage>
</organism>
<accession>A0A517T635</accession>
<dbReference type="AlphaFoldDB" id="A0A517T635"/>
<protein>
    <submittedName>
        <fullName evidence="2">Putative major pilin subunit</fullName>
    </submittedName>
</protein>
<sequence>MSFTHRRGFTLVELLVVIAIIATLIALLLPAVQQAREAARRSQCKNNLKQVGLAIHNYHDNFGTFPPGVCTKESTSTGLKQADLCDDGVNPAPITNNGIGWSWNAFILPNMDQASLYNTLDVSNSPTNMLDDIDNFPSYAPNQTRRDAVQSPLETMRCPSDPAPQHYQFLWYQSGGQSYFGTASENRQRTRMPLTNYVAAHSPISISPEQHLYCTAGNTADNYGGIFGLNSKTRIRDITDGTSNTVLVGERSYTFQHDPSDSTTNHQAAALYLGTYSRNQYNARDWAGSGGVNIYSTSADPPMRASFSSMHVGGAQFVFADGSVHFISENIESDNKTGNWNTKYSLSNVNTIWEMMLDKADGNVIGEF</sequence>
<dbReference type="Proteomes" id="UP000319976">
    <property type="component" value="Chromosome"/>
</dbReference>
<dbReference type="InterPro" id="IPR027558">
    <property type="entry name" value="Pre_pil_HX9DG_C"/>
</dbReference>
<feature type="domain" description="Ig-like" evidence="1">
    <location>
        <begin position="137"/>
        <end position="239"/>
    </location>
</feature>
<dbReference type="EMBL" id="CP036316">
    <property type="protein sequence ID" value="QDT63839.1"/>
    <property type="molecule type" value="Genomic_DNA"/>
</dbReference>
<dbReference type="NCBIfam" id="TIGR02532">
    <property type="entry name" value="IV_pilin_GFxxxE"/>
    <property type="match status" value="1"/>
</dbReference>
<reference evidence="2 3" key="1">
    <citation type="submission" date="2019-02" db="EMBL/GenBank/DDBJ databases">
        <title>Deep-cultivation of Planctomycetes and their phenomic and genomic characterization uncovers novel biology.</title>
        <authorList>
            <person name="Wiegand S."/>
            <person name="Jogler M."/>
            <person name="Boedeker C."/>
            <person name="Pinto D."/>
            <person name="Vollmers J."/>
            <person name="Rivas-Marin E."/>
            <person name="Kohn T."/>
            <person name="Peeters S.H."/>
            <person name="Heuer A."/>
            <person name="Rast P."/>
            <person name="Oberbeckmann S."/>
            <person name="Bunk B."/>
            <person name="Jeske O."/>
            <person name="Meyerdierks A."/>
            <person name="Storesund J.E."/>
            <person name="Kallscheuer N."/>
            <person name="Luecker S."/>
            <person name="Lage O.M."/>
            <person name="Pohl T."/>
            <person name="Merkel B.J."/>
            <person name="Hornburger P."/>
            <person name="Mueller R.-W."/>
            <person name="Bruemmer F."/>
            <person name="Labrenz M."/>
            <person name="Spormann A.M."/>
            <person name="Op den Camp H."/>
            <person name="Overmann J."/>
            <person name="Amann R."/>
            <person name="Jetten M.S.M."/>
            <person name="Mascher T."/>
            <person name="Medema M.H."/>
            <person name="Devos D.P."/>
            <person name="Kaster A.-K."/>
            <person name="Ovreas L."/>
            <person name="Rohde M."/>
            <person name="Galperin M.Y."/>
            <person name="Jogler C."/>
        </authorList>
    </citation>
    <scope>NUCLEOTIDE SEQUENCE [LARGE SCALE GENOMIC DNA]</scope>
    <source>
        <strain evidence="2 3">V22</strain>
    </source>
</reference>
<dbReference type="KEGG" id="chya:V22_10640"/>